<dbReference type="STRING" id="93759.A0A1R3JCA1"/>
<dbReference type="GO" id="GO:0006099">
    <property type="term" value="P:tricarboxylic acid cycle"/>
    <property type="evidence" value="ECO:0007669"/>
    <property type="project" value="UniProtKB-KW"/>
</dbReference>
<evidence type="ECO:0000256" key="7">
    <source>
        <dbReference type="ARBA" id="ARBA00048313"/>
    </source>
</evidence>
<dbReference type="InterPro" id="IPR022383">
    <property type="entry name" value="Lactate/malate_DH_C"/>
</dbReference>
<comment type="subunit">
    <text evidence="2">Homodimer.</text>
</comment>
<keyword evidence="12" id="KW-1185">Reference proteome</keyword>
<dbReference type="InterPro" id="IPR001236">
    <property type="entry name" value="Lactate/malate_DH_N"/>
</dbReference>
<gene>
    <name evidence="11" type="ORF">COLO4_17607</name>
</gene>
<keyword evidence="4" id="KW-0816">Tricarboxylic acid cycle</keyword>
<dbReference type="PANTHER" id="PTHR11540">
    <property type="entry name" value="MALATE AND LACTATE DEHYDROGENASE"/>
    <property type="match status" value="1"/>
</dbReference>
<dbReference type="SUPFAM" id="SSF56327">
    <property type="entry name" value="LDH C-terminal domain-like"/>
    <property type="match status" value="1"/>
</dbReference>
<dbReference type="SUPFAM" id="SSF51735">
    <property type="entry name" value="NAD(P)-binding Rossmann-fold domains"/>
    <property type="match status" value="1"/>
</dbReference>
<dbReference type="Proteomes" id="UP000187203">
    <property type="component" value="Unassembled WGS sequence"/>
</dbReference>
<dbReference type="PANTHER" id="PTHR11540:SF58">
    <property type="entry name" value="MALATE DEHYDROGENASE 1, MITOCHONDRIAL-RELATED"/>
    <property type="match status" value="1"/>
</dbReference>
<feature type="region of interest" description="Disordered" evidence="8">
    <location>
        <begin position="216"/>
        <end position="236"/>
    </location>
</feature>
<evidence type="ECO:0000256" key="1">
    <source>
        <dbReference type="ARBA" id="ARBA00008824"/>
    </source>
</evidence>
<dbReference type="InterPro" id="IPR001252">
    <property type="entry name" value="Malate_DH_AS"/>
</dbReference>
<dbReference type="CDD" id="cd01337">
    <property type="entry name" value="MDH_glyoxysomal_mitochondrial"/>
    <property type="match status" value="1"/>
</dbReference>
<dbReference type="InterPro" id="IPR015955">
    <property type="entry name" value="Lactate_DH/Glyco_Ohase_4_C"/>
</dbReference>
<dbReference type="SUPFAM" id="SSF52540">
    <property type="entry name" value="P-loop containing nucleoside triphosphate hydrolases"/>
    <property type="match status" value="1"/>
</dbReference>
<dbReference type="InterPro" id="IPR036291">
    <property type="entry name" value="NAD(P)-bd_dom_sf"/>
</dbReference>
<comment type="catalytic activity">
    <reaction evidence="7">
        <text>(S)-malate + NAD(+) = oxaloacetate + NADH + H(+)</text>
        <dbReference type="Rhea" id="RHEA:21432"/>
        <dbReference type="ChEBI" id="CHEBI:15378"/>
        <dbReference type="ChEBI" id="CHEBI:15589"/>
        <dbReference type="ChEBI" id="CHEBI:16452"/>
        <dbReference type="ChEBI" id="CHEBI:57540"/>
        <dbReference type="ChEBI" id="CHEBI:57945"/>
        <dbReference type="EC" id="1.1.1.37"/>
    </reaction>
</comment>
<dbReference type="EMBL" id="AWUE01016365">
    <property type="protein sequence ID" value="OMO92429.1"/>
    <property type="molecule type" value="Genomic_DNA"/>
</dbReference>
<evidence type="ECO:0000259" key="9">
    <source>
        <dbReference type="Pfam" id="PF00056"/>
    </source>
</evidence>
<evidence type="ECO:0000256" key="6">
    <source>
        <dbReference type="ARBA" id="ARBA00023027"/>
    </source>
</evidence>
<name>A0A1R3JCA1_9ROSI</name>
<dbReference type="InterPro" id="IPR010097">
    <property type="entry name" value="Malate_DH_type1"/>
</dbReference>
<dbReference type="GO" id="GO:0006108">
    <property type="term" value="P:malate metabolic process"/>
    <property type="evidence" value="ECO:0007669"/>
    <property type="project" value="InterPro"/>
</dbReference>
<dbReference type="PROSITE" id="PS00068">
    <property type="entry name" value="MDH"/>
    <property type="match status" value="1"/>
</dbReference>
<dbReference type="Pfam" id="PF01715">
    <property type="entry name" value="IPPT"/>
    <property type="match status" value="2"/>
</dbReference>
<evidence type="ECO:0000313" key="11">
    <source>
        <dbReference type="EMBL" id="OMO92429.1"/>
    </source>
</evidence>
<feature type="domain" description="Lactate/malate dehydrogenase C-terminal" evidence="10">
    <location>
        <begin position="592"/>
        <end position="755"/>
    </location>
</feature>
<evidence type="ECO:0000256" key="8">
    <source>
        <dbReference type="SAM" id="MobiDB-lite"/>
    </source>
</evidence>
<feature type="domain" description="Lactate/malate dehydrogenase N-terminal" evidence="9">
    <location>
        <begin position="448"/>
        <end position="590"/>
    </location>
</feature>
<dbReference type="GO" id="GO:0052381">
    <property type="term" value="F:tRNA dimethylallyltransferase activity"/>
    <property type="evidence" value="ECO:0007669"/>
    <property type="project" value="InterPro"/>
</dbReference>
<dbReference type="NCBIfam" id="TIGR01772">
    <property type="entry name" value="MDH_euk_gproteo"/>
    <property type="match status" value="1"/>
</dbReference>
<dbReference type="GO" id="GO:0030060">
    <property type="term" value="F:L-malate dehydrogenase (NAD+) activity"/>
    <property type="evidence" value="ECO:0007669"/>
    <property type="project" value="UniProtKB-EC"/>
</dbReference>
<dbReference type="OrthoDB" id="775260at2759"/>
<dbReference type="FunFam" id="3.40.50.720:FF:000013">
    <property type="entry name" value="Malate dehydrogenase"/>
    <property type="match status" value="1"/>
</dbReference>
<dbReference type="Pfam" id="PF00056">
    <property type="entry name" value="Ldh_1_N"/>
    <property type="match status" value="1"/>
</dbReference>
<proteinExistence type="inferred from homology"/>
<dbReference type="HAMAP" id="MF_00185">
    <property type="entry name" value="IPP_trans"/>
    <property type="match status" value="1"/>
</dbReference>
<evidence type="ECO:0000256" key="5">
    <source>
        <dbReference type="ARBA" id="ARBA00023002"/>
    </source>
</evidence>
<evidence type="ECO:0000313" key="12">
    <source>
        <dbReference type="Proteomes" id="UP000187203"/>
    </source>
</evidence>
<dbReference type="EC" id="1.1.1.37" evidence="3"/>
<dbReference type="AlphaFoldDB" id="A0A1R3JCA1"/>
<dbReference type="Gene3D" id="3.40.50.300">
    <property type="entry name" value="P-loop containing nucleotide triphosphate hydrolases"/>
    <property type="match status" value="2"/>
</dbReference>
<evidence type="ECO:0000259" key="10">
    <source>
        <dbReference type="Pfam" id="PF02866"/>
    </source>
</evidence>
<organism evidence="11 12">
    <name type="scientific">Corchorus olitorius</name>
    <dbReference type="NCBI Taxonomy" id="93759"/>
    <lineage>
        <taxon>Eukaryota</taxon>
        <taxon>Viridiplantae</taxon>
        <taxon>Streptophyta</taxon>
        <taxon>Embryophyta</taxon>
        <taxon>Tracheophyta</taxon>
        <taxon>Spermatophyta</taxon>
        <taxon>Magnoliopsida</taxon>
        <taxon>eudicotyledons</taxon>
        <taxon>Gunneridae</taxon>
        <taxon>Pentapetalae</taxon>
        <taxon>rosids</taxon>
        <taxon>malvids</taxon>
        <taxon>Malvales</taxon>
        <taxon>Malvaceae</taxon>
        <taxon>Grewioideae</taxon>
        <taxon>Apeibeae</taxon>
        <taxon>Corchorus</taxon>
    </lineage>
</organism>
<evidence type="ECO:0000256" key="2">
    <source>
        <dbReference type="ARBA" id="ARBA00011738"/>
    </source>
</evidence>
<dbReference type="FunFam" id="1.10.20.140:FF:000007">
    <property type="entry name" value="tRNA dimethylallyltransferase 9"/>
    <property type="match status" value="1"/>
</dbReference>
<keyword evidence="5" id="KW-0560">Oxidoreductase</keyword>
<reference evidence="12" key="1">
    <citation type="submission" date="2013-09" db="EMBL/GenBank/DDBJ databases">
        <title>Corchorus olitorius genome sequencing.</title>
        <authorList>
            <person name="Alam M."/>
            <person name="Haque M.S."/>
            <person name="Islam M.S."/>
            <person name="Emdad E.M."/>
            <person name="Islam M.M."/>
            <person name="Ahmed B."/>
            <person name="Halim A."/>
            <person name="Hossen Q.M.M."/>
            <person name="Hossain M.Z."/>
            <person name="Ahmed R."/>
            <person name="Khan M.M."/>
            <person name="Islam R."/>
            <person name="Rashid M.M."/>
            <person name="Khan S.A."/>
            <person name="Rahman M.S."/>
            <person name="Alam M."/>
            <person name="Yahiya A.S."/>
            <person name="Khan M.S."/>
            <person name="Azam M.S."/>
            <person name="Haque T."/>
            <person name="Lashkar M.Z.H."/>
            <person name="Akhand A.I."/>
            <person name="Morshed G."/>
            <person name="Roy S."/>
            <person name="Uddin K.S."/>
            <person name="Rabeya T."/>
            <person name="Hossain A.S."/>
            <person name="Chowdhury A."/>
            <person name="Snigdha A.R."/>
            <person name="Mortoza M.S."/>
            <person name="Matin S.A."/>
            <person name="Hoque S.M.E."/>
            <person name="Islam M.K."/>
            <person name="Roy D.K."/>
            <person name="Haider R."/>
            <person name="Moosa M.M."/>
            <person name="Elias S.M."/>
            <person name="Hasan A.M."/>
            <person name="Jahan S."/>
            <person name="Shafiuddin M."/>
            <person name="Mahmood N."/>
            <person name="Shommy N.S."/>
        </authorList>
    </citation>
    <scope>NUCLEOTIDE SEQUENCE [LARGE SCALE GENOMIC DNA]</scope>
    <source>
        <strain evidence="12">cv. O-4</strain>
    </source>
</reference>
<dbReference type="InterPro" id="IPR018022">
    <property type="entry name" value="IPT"/>
</dbReference>
<accession>A0A1R3JCA1</accession>
<dbReference type="InterPro" id="IPR027417">
    <property type="entry name" value="P-loop_NTPase"/>
</dbReference>
<dbReference type="Gene3D" id="1.10.20.140">
    <property type="match status" value="1"/>
</dbReference>
<protein>
    <recommendedName>
        <fullName evidence="3">malate dehydrogenase</fullName>
        <ecNumber evidence="3">1.1.1.37</ecNumber>
    </recommendedName>
</protein>
<dbReference type="Pfam" id="PF02866">
    <property type="entry name" value="Ldh_1_C"/>
    <property type="match status" value="1"/>
</dbReference>
<keyword evidence="6" id="KW-0520">NAD</keyword>
<dbReference type="GO" id="GO:0005739">
    <property type="term" value="C:mitochondrion"/>
    <property type="evidence" value="ECO:0007669"/>
    <property type="project" value="TreeGrafter"/>
</dbReference>
<dbReference type="Gene3D" id="3.90.110.10">
    <property type="entry name" value="Lactate dehydrogenase/glycoside hydrolase, family 4, C-terminal"/>
    <property type="match status" value="1"/>
</dbReference>
<dbReference type="GO" id="GO:0008033">
    <property type="term" value="P:tRNA processing"/>
    <property type="evidence" value="ECO:0007669"/>
    <property type="project" value="InterPro"/>
</dbReference>
<comment type="similarity">
    <text evidence="1">Belongs to the LDH/MDH superfamily. MDH type 1 family.</text>
</comment>
<feature type="compositionally biased region" description="Basic and acidic residues" evidence="8">
    <location>
        <begin position="216"/>
        <end position="229"/>
    </location>
</feature>
<evidence type="ECO:0000256" key="4">
    <source>
        <dbReference type="ARBA" id="ARBA00022532"/>
    </source>
</evidence>
<evidence type="ECO:0000256" key="3">
    <source>
        <dbReference type="ARBA" id="ARBA00012995"/>
    </source>
</evidence>
<dbReference type="FunFam" id="3.90.110.10:FF:000001">
    <property type="entry name" value="Malate dehydrogenase"/>
    <property type="match status" value="1"/>
</dbReference>
<comment type="caution">
    <text evidence="11">The sequence shown here is derived from an EMBL/GenBank/DDBJ whole genome shotgun (WGS) entry which is preliminary data.</text>
</comment>
<dbReference type="Gene3D" id="3.40.50.720">
    <property type="entry name" value="NAD(P)-binding Rossmann-like Domain"/>
    <property type="match status" value="1"/>
</dbReference>
<sequence length="759" mass="83469">MIPSGIYSLRGFRLPQKPIFPSLLRCRKTLVTTSSSVSVSKKKEKVIVISGPTGAGKSRLALELAKRLNGEIISADSVQVYRGLDVGSAKPSPSDRKEVPHHLIDILHPSQGKQQEMYLTVVVFPLLRVEPDCICDDVPKASLEIAAKVYSELADFEREDDWEAAVQYVVNAGDPKAQSLASNDWYRLRRSLEIIRSSGSPPSAFQVPYDSFRHQPDSSEAIDSHDLKSSADAPEQEPVKELDYDFICFFLSSPRLDLYRLIDMRCEHMLSETDGILSEARWLLDTGLLPNSNSATRAIGYRQAMEYLLRCREKGGMSSSRDFYYFLSEFQKASRNFAKRQLTWFRNEHIYHWLNASRPLEKVLDCIYDAYKDESGNLYVPEFLQMKKDVSNRKEASELKAYRTRNRHFVHREDCSDILDWIRRTQGSAAGKHLLRRGYATESVPDRKVAVLGAAGGIGQPLALLMKLNPLVSRLALYDIANTPGVAADVSHINTRSEVEGFVGEDQLGKALEGSDVVIIPAGVPRKPGMTRDDLFNINAGIVKGLCEAIAKYCPHALVNMISNPVNSTVPIAAEVFKKAGTYDEKKLFGVTTLDVVRAKTFYAGKAKVPVADVNVPVVGGHAGITILPLFSQATPAANLPEDVVVALTKRTQDGGTEVVEAKAGKGSATLSMAYAGAIFADACLKGLNGVPDVVECSFVQSTVTELPFFASKVKLGKNGVEEVLGLGSLSDFEKEGLEKLKPELKSSIEKGIKFANQS</sequence>